<dbReference type="InterPro" id="IPR029055">
    <property type="entry name" value="Ntn_hydrolases_N"/>
</dbReference>
<dbReference type="SUPFAM" id="SSF56235">
    <property type="entry name" value="N-terminal nucleophile aminohydrolases (Ntn hydrolases)"/>
    <property type="match status" value="1"/>
</dbReference>
<dbReference type="Pfam" id="PF06267">
    <property type="entry name" value="DUF1028"/>
    <property type="match status" value="1"/>
</dbReference>
<dbReference type="Gene3D" id="3.60.20.10">
    <property type="entry name" value="Glutamine Phosphoribosylpyrophosphate, subunit 1, domain 1"/>
    <property type="match status" value="1"/>
</dbReference>
<dbReference type="InterPro" id="IPR010430">
    <property type="entry name" value="DUF1028"/>
</dbReference>
<dbReference type="RefSeq" id="WP_176218604.1">
    <property type="nucleotide sequence ID" value="NZ_MSPX01000002.1"/>
</dbReference>
<keyword evidence="2" id="KW-1185">Reference proteome</keyword>
<reference evidence="1 2" key="1">
    <citation type="journal article" date="2017" name="Antonie Van Leeuwenhoek">
        <title>Rhizobium rhizosphaerae sp. nov., a novel species isolated from rice rhizosphere.</title>
        <authorList>
            <person name="Zhao J.J."/>
            <person name="Zhang J."/>
            <person name="Zhang R.J."/>
            <person name="Zhang C.W."/>
            <person name="Yin H.Q."/>
            <person name="Zhang X.X."/>
        </authorList>
    </citation>
    <scope>NUCLEOTIDE SEQUENCE [LARGE SCALE GENOMIC DNA]</scope>
    <source>
        <strain evidence="1 2">RD15</strain>
    </source>
</reference>
<dbReference type="EMBL" id="MSPX01000002">
    <property type="protein sequence ID" value="OQP87576.1"/>
    <property type="molecule type" value="Genomic_DNA"/>
</dbReference>
<accession>A0ABX3PHF8</accession>
<evidence type="ECO:0000313" key="1">
    <source>
        <dbReference type="EMBL" id="OQP87576.1"/>
    </source>
</evidence>
<evidence type="ECO:0000313" key="2">
    <source>
        <dbReference type="Proteomes" id="UP000192652"/>
    </source>
</evidence>
<protein>
    <recommendedName>
        <fullName evidence="3">DUF1028 domain-containing protein</fullName>
    </recommendedName>
</protein>
<dbReference type="Proteomes" id="UP000192652">
    <property type="component" value="Unassembled WGS sequence"/>
</dbReference>
<organism evidence="1 2">
    <name type="scientific">Xaviernesmea rhizosphaerae</name>
    <dbReference type="NCBI Taxonomy" id="1672749"/>
    <lineage>
        <taxon>Bacteria</taxon>
        <taxon>Pseudomonadati</taxon>
        <taxon>Pseudomonadota</taxon>
        <taxon>Alphaproteobacteria</taxon>
        <taxon>Hyphomicrobiales</taxon>
        <taxon>Rhizobiaceae</taxon>
        <taxon>Rhizobium/Agrobacterium group</taxon>
        <taxon>Xaviernesmea</taxon>
    </lineage>
</organism>
<evidence type="ECO:0008006" key="3">
    <source>
        <dbReference type="Google" id="ProtNLM"/>
    </source>
</evidence>
<dbReference type="PANTHER" id="PTHR39328">
    <property type="entry name" value="BLL2871 PROTEIN"/>
    <property type="match status" value="1"/>
</dbReference>
<gene>
    <name evidence="1" type="ORF">BTR14_03125</name>
</gene>
<name>A0ABX3PHF8_9HYPH</name>
<dbReference type="PANTHER" id="PTHR39328:SF1">
    <property type="entry name" value="BLL2871 PROTEIN"/>
    <property type="match status" value="1"/>
</dbReference>
<proteinExistence type="predicted"/>
<sequence length="316" mass="33196">MTWSIAARDPASGALGVAVASYATDAGRLVPYAKAGVGAVATQGLVNQAYGPNGLRLLEAGMSPEAAVQMLVGQDPGRDARQVHIVDANGRSAAFTGPKCLDWSGRLEAENVSVAGNSLTSSNVLSAALQAFKQAPRLPFVAQLLAALEAGAMAGGDRRGLRSAAIVISSPATGESLQIEAPDSRSPLEDLQRQLIGEPASQQQADGPQRSAERMSYKPPYDPFSYYSYFQPRIQQPDQRQQLEQMLTQRLMGQQQQPAPTTALGGVAQLAAGIGKGLYNYQQQGKQFPDAPGGASPSFGTSLANFFTGRNNGGLY</sequence>
<comment type="caution">
    <text evidence="1">The sequence shown here is derived from an EMBL/GenBank/DDBJ whole genome shotgun (WGS) entry which is preliminary data.</text>
</comment>